<sequence>MNTEEIQRVIRSYFENLYSTKLGNLMEKDIFLDRYQLPKLIGAFRLLPGSGYYKTMLL</sequence>
<dbReference type="Proteomes" id="UP000001075">
    <property type="component" value="Unassembled WGS sequence"/>
</dbReference>
<dbReference type="AlphaFoldDB" id="G3HWV4"/>
<dbReference type="EMBL" id="JH000840">
    <property type="protein sequence ID" value="EGW13367.1"/>
    <property type="molecule type" value="Genomic_DNA"/>
</dbReference>
<proteinExistence type="predicted"/>
<reference evidence="2" key="1">
    <citation type="journal article" date="2011" name="Nat. Biotechnol.">
        <title>The genomic sequence of the Chinese hamster ovary (CHO)-K1 cell line.</title>
        <authorList>
            <person name="Xu X."/>
            <person name="Nagarajan H."/>
            <person name="Lewis N.E."/>
            <person name="Pan S."/>
            <person name="Cai Z."/>
            <person name="Liu X."/>
            <person name="Chen W."/>
            <person name="Xie M."/>
            <person name="Wang W."/>
            <person name="Hammond S."/>
            <person name="Andersen M.R."/>
            <person name="Neff N."/>
            <person name="Passarelli B."/>
            <person name="Koh W."/>
            <person name="Fan H.C."/>
            <person name="Wang J."/>
            <person name="Gui Y."/>
            <person name="Lee K.H."/>
            <person name="Betenbaugh M.J."/>
            <person name="Quake S.R."/>
            <person name="Famili I."/>
            <person name="Palsson B.O."/>
            <person name="Wang J."/>
        </authorList>
    </citation>
    <scope>NUCLEOTIDE SEQUENCE [LARGE SCALE GENOMIC DNA]</scope>
    <source>
        <strain evidence="2">CHO K1 cell line</strain>
    </source>
</reference>
<evidence type="ECO:0000313" key="1">
    <source>
        <dbReference type="EMBL" id="EGW13367.1"/>
    </source>
</evidence>
<organism evidence="1 2">
    <name type="scientific">Cricetulus griseus</name>
    <name type="common">Chinese hamster</name>
    <name type="synonym">Cricetulus barabensis griseus</name>
    <dbReference type="NCBI Taxonomy" id="10029"/>
    <lineage>
        <taxon>Eukaryota</taxon>
        <taxon>Metazoa</taxon>
        <taxon>Chordata</taxon>
        <taxon>Craniata</taxon>
        <taxon>Vertebrata</taxon>
        <taxon>Euteleostomi</taxon>
        <taxon>Mammalia</taxon>
        <taxon>Eutheria</taxon>
        <taxon>Euarchontoglires</taxon>
        <taxon>Glires</taxon>
        <taxon>Rodentia</taxon>
        <taxon>Myomorpha</taxon>
        <taxon>Muroidea</taxon>
        <taxon>Cricetidae</taxon>
        <taxon>Cricetinae</taxon>
        <taxon>Cricetulus</taxon>
    </lineage>
</organism>
<accession>G3HWV4</accession>
<name>G3HWV4_CRIGR</name>
<dbReference type="InParanoid" id="G3HWV4"/>
<gene>
    <name evidence="1" type="ORF">I79_015467</name>
</gene>
<evidence type="ECO:0000313" key="2">
    <source>
        <dbReference type="Proteomes" id="UP000001075"/>
    </source>
</evidence>
<protein>
    <submittedName>
        <fullName evidence="1">Retrovirus-related Pol polyprotein LINE-1</fullName>
    </submittedName>
</protein>